<feature type="region of interest" description="Disordered" evidence="6">
    <location>
        <begin position="1"/>
        <end position="163"/>
    </location>
</feature>
<dbReference type="SMART" id="SM00386">
    <property type="entry name" value="HAT"/>
    <property type="match status" value="6"/>
</dbReference>
<feature type="region of interest" description="Disordered" evidence="6">
    <location>
        <begin position="812"/>
        <end position="880"/>
    </location>
</feature>
<keyword evidence="5" id="KW-0507">mRNA processing</keyword>
<feature type="repeat" description="TPR" evidence="4">
    <location>
        <begin position="189"/>
        <end position="222"/>
    </location>
</feature>
<dbReference type="Proteomes" id="UP001498771">
    <property type="component" value="Unassembled WGS sequence"/>
</dbReference>
<evidence type="ECO:0000256" key="2">
    <source>
        <dbReference type="ARBA" id="ARBA00023242"/>
    </source>
</evidence>
<feature type="compositionally biased region" description="Acidic residues" evidence="6">
    <location>
        <begin position="39"/>
        <end position="48"/>
    </location>
</feature>
<keyword evidence="9" id="KW-1185">Reference proteome</keyword>
<keyword evidence="5" id="KW-0963">Cytoplasm</keyword>
<sequence length="936" mass="104496">MADSDVPTYAPMIDDDSEQEDTGAPAEIQFIEPEKPLDDADEEQDEDAYNPGDSIGLNAQSVPVGEQQQPSPISLIPSLLAASRAGLKSSTPTTDSDSSFSLQSATGATSNPADVEEQSGVQDAASSASSSEDEAEDESDSSDSEDSTPSIADPATLASTAPRLRKRLPKDTVGLLEDRLKIDGTHAPISLYNELINEYMRRGKLDQARDAYERSIKAYPTMAAQWVAYADMEQSAGEFARAEEVFKRAIESVTSLTVWQHYLTYVRRRNNAATEGEAAQTAIMQAFELVVSKVGIDVRAGRIWREYIEFVKNAPDGKSTWESQQKMDLMRKLYQRAVCIPLENLEHLWQEYNSFENSLNKTTARKFLADRAPAYMTARSCLRELLQISSHLNRELVPTKPKWREQDLSQVSFWNRWIAWERKDPLGFTAEDGKGGMSGGKEQVIVRVLYAYKQALQPLRFYPQMWFDVAEYCASVDKADDQMAFLKEGVAANPGSCLLNFRLAEVFEVAKKREEAKSTYKNLAAAILSEINRFEKLGEERVNSLKSTLTESEDSSTKAKRNGGLLDDDDDNNTSIASTGKNKAVLDRIKKTEEWTKRRLAELSKDYTLCNTMYMRATKRMEGLKAARLVFSEARKSQYSTHHIFVASALMEYHHNNSPEIAGKIFELGLRRFAESPAYVEQYLEFLLLTNDDTNARALFERTVSRLPANDVEPLFKKFYAYEAAYGSELSIVSKLETRMLELYPDTSAISRFAGRYTLGGHCVIDEQEVGPIVYRDITSDAAASAATQSADKDLSDDEDFFQNQILMPASGSRASKARGKHSRKRSRDESRGEPRKRNRSKREKAESKSASSLSSSVQEQRNGGSSNYEYSSSPSASVSSSWIPESVIRLLTLLPPASTYNAVSFDIDGVMRLIEKTAIPSVPPLNADLSRFRKA</sequence>
<dbReference type="Gene3D" id="1.25.40.1040">
    <property type="match status" value="2"/>
</dbReference>
<comment type="caution">
    <text evidence="8">The sequence shown here is derived from an EMBL/GenBank/DDBJ whole genome shotgun (WGS) entry which is preliminary data.</text>
</comment>
<accession>A0ABR1FAB7</accession>
<gene>
    <name evidence="8" type="ORF">BZA70DRAFT_123421</name>
</gene>
<dbReference type="GeneID" id="90035031"/>
<feature type="compositionally biased region" description="Basic and acidic residues" evidence="6">
    <location>
        <begin position="827"/>
        <end position="836"/>
    </location>
</feature>
<dbReference type="InterPro" id="IPR003107">
    <property type="entry name" value="HAT"/>
</dbReference>
<proteinExistence type="predicted"/>
<dbReference type="PANTHER" id="PTHR19980:SF0">
    <property type="entry name" value="CLEAVAGE STIMULATION FACTOR SUBUNIT 3"/>
    <property type="match status" value="1"/>
</dbReference>
<reference evidence="8 9" key="1">
    <citation type="submission" date="2024-03" db="EMBL/GenBank/DDBJ databases">
        <title>Genome-scale model development and genomic sequencing of the oleaginous clade Lipomyces.</title>
        <authorList>
            <consortium name="Lawrence Berkeley National Laboratory"/>
            <person name="Czajka J.J."/>
            <person name="Han Y."/>
            <person name="Kim J."/>
            <person name="Mondo S.J."/>
            <person name="Hofstad B.A."/>
            <person name="Robles A."/>
            <person name="Haridas S."/>
            <person name="Riley R."/>
            <person name="LaButti K."/>
            <person name="Pangilinan J."/>
            <person name="Andreopoulos W."/>
            <person name="Lipzen A."/>
            <person name="Yan J."/>
            <person name="Wang M."/>
            <person name="Ng V."/>
            <person name="Grigoriev I.V."/>
            <person name="Spatafora J.W."/>
            <person name="Magnuson J.K."/>
            <person name="Baker S.E."/>
            <person name="Pomraning K.R."/>
        </authorList>
    </citation>
    <scope>NUCLEOTIDE SEQUENCE [LARGE SCALE GENOMIC DNA]</scope>
    <source>
        <strain evidence="8 9">Phaff 52-87</strain>
    </source>
</reference>
<feature type="domain" description="Suppressor of forked" evidence="7">
    <location>
        <begin position="173"/>
        <end position="769"/>
    </location>
</feature>
<dbReference type="PROSITE" id="PS50005">
    <property type="entry name" value="TPR"/>
    <property type="match status" value="1"/>
</dbReference>
<evidence type="ECO:0000256" key="6">
    <source>
        <dbReference type="SAM" id="MobiDB-lite"/>
    </source>
</evidence>
<dbReference type="EMBL" id="JBBJBU010000003">
    <property type="protein sequence ID" value="KAK7206083.1"/>
    <property type="molecule type" value="Genomic_DNA"/>
</dbReference>
<keyword evidence="4" id="KW-0802">TPR repeat</keyword>
<dbReference type="PANTHER" id="PTHR19980">
    <property type="entry name" value="RNA CLEAVAGE STIMULATION FACTOR"/>
    <property type="match status" value="1"/>
</dbReference>
<protein>
    <recommendedName>
        <fullName evidence="3 5">mRNA 3'-end-processing protein RNA14</fullName>
    </recommendedName>
</protein>
<feature type="region of interest" description="Disordered" evidence="6">
    <location>
        <begin position="546"/>
        <end position="577"/>
    </location>
</feature>
<evidence type="ECO:0000256" key="1">
    <source>
        <dbReference type="ARBA" id="ARBA00022737"/>
    </source>
</evidence>
<dbReference type="RefSeq" id="XP_064769116.1">
    <property type="nucleotide sequence ID" value="XM_064909519.1"/>
</dbReference>
<dbReference type="InterPro" id="IPR045243">
    <property type="entry name" value="Rna14-like"/>
</dbReference>
<feature type="compositionally biased region" description="Polar residues" evidence="6">
    <location>
        <begin position="102"/>
        <end position="112"/>
    </location>
</feature>
<feature type="compositionally biased region" description="Acidic residues" evidence="6">
    <location>
        <begin position="131"/>
        <end position="146"/>
    </location>
</feature>
<evidence type="ECO:0000256" key="4">
    <source>
        <dbReference type="PROSITE-ProRule" id="PRU00339"/>
    </source>
</evidence>
<evidence type="ECO:0000256" key="5">
    <source>
        <dbReference type="RuleBase" id="RU369035"/>
    </source>
</evidence>
<dbReference type="SMART" id="SM00028">
    <property type="entry name" value="TPR"/>
    <property type="match status" value="2"/>
</dbReference>
<dbReference type="InterPro" id="IPR011990">
    <property type="entry name" value="TPR-like_helical_dom_sf"/>
</dbReference>
<dbReference type="InterPro" id="IPR019734">
    <property type="entry name" value="TPR_rpt"/>
</dbReference>
<evidence type="ECO:0000313" key="8">
    <source>
        <dbReference type="EMBL" id="KAK7206083.1"/>
    </source>
</evidence>
<feature type="compositionally biased region" description="Low complexity" evidence="6">
    <location>
        <begin position="89"/>
        <end position="101"/>
    </location>
</feature>
<feature type="compositionally biased region" description="Low complexity" evidence="6">
    <location>
        <begin position="849"/>
        <end position="880"/>
    </location>
</feature>
<dbReference type="InterPro" id="IPR008847">
    <property type="entry name" value="Suf"/>
</dbReference>
<evidence type="ECO:0000259" key="7">
    <source>
        <dbReference type="Pfam" id="PF05843"/>
    </source>
</evidence>
<feature type="compositionally biased region" description="Basic residues" evidence="6">
    <location>
        <begin position="816"/>
        <end position="826"/>
    </location>
</feature>
<dbReference type="Pfam" id="PF05843">
    <property type="entry name" value="Suf"/>
    <property type="match status" value="1"/>
</dbReference>
<comment type="function">
    <text evidence="5">Component of the cleavage factor IA (CFIA) complex, which is involved in the endonucleolytic cleavage during polyadenylation-dependent pre-mRNA 3'-end formation.</text>
</comment>
<comment type="subcellular location">
    <subcellularLocation>
        <location evidence="5">Nucleus</location>
    </subcellularLocation>
    <subcellularLocation>
        <location evidence="5">Cytoplasm</location>
    </subcellularLocation>
    <text evidence="5">Nucleus and/or cytoplasm.</text>
</comment>
<feature type="compositionally biased region" description="Polar residues" evidence="6">
    <location>
        <begin position="57"/>
        <end position="72"/>
    </location>
</feature>
<evidence type="ECO:0000313" key="9">
    <source>
        <dbReference type="Proteomes" id="UP001498771"/>
    </source>
</evidence>
<keyword evidence="1" id="KW-0677">Repeat</keyword>
<evidence type="ECO:0000256" key="3">
    <source>
        <dbReference type="ARBA" id="ARBA00026188"/>
    </source>
</evidence>
<dbReference type="SUPFAM" id="SSF48452">
    <property type="entry name" value="TPR-like"/>
    <property type="match status" value="2"/>
</dbReference>
<name>A0ABR1FAB7_9ASCO</name>
<keyword evidence="2 5" id="KW-0539">Nucleus</keyword>
<organism evidence="8 9">
    <name type="scientific">Myxozyma melibiosi</name>
    <dbReference type="NCBI Taxonomy" id="54550"/>
    <lineage>
        <taxon>Eukaryota</taxon>
        <taxon>Fungi</taxon>
        <taxon>Dikarya</taxon>
        <taxon>Ascomycota</taxon>
        <taxon>Saccharomycotina</taxon>
        <taxon>Lipomycetes</taxon>
        <taxon>Lipomycetales</taxon>
        <taxon>Lipomycetaceae</taxon>
        <taxon>Myxozyma</taxon>
    </lineage>
</organism>